<keyword evidence="7" id="KW-1015">Disulfide bond</keyword>
<evidence type="ECO:0000256" key="2">
    <source>
        <dbReference type="ARBA" id="ARBA00015816"/>
    </source>
</evidence>
<dbReference type="RefSeq" id="WP_179748392.1">
    <property type="nucleotide sequence ID" value="NZ_JACCBU010000001.1"/>
</dbReference>
<reference evidence="12 13" key="1">
    <citation type="submission" date="2020-07" db="EMBL/GenBank/DDBJ databases">
        <title>Sequencing the genomes of 1000 actinobacteria strains.</title>
        <authorList>
            <person name="Klenk H.-P."/>
        </authorList>
    </citation>
    <scope>NUCLEOTIDE SEQUENCE [LARGE SCALE GENOMIC DNA]</scope>
    <source>
        <strain evidence="12 13">DSM 22083</strain>
    </source>
</reference>
<evidence type="ECO:0000256" key="3">
    <source>
        <dbReference type="ARBA" id="ARBA00022714"/>
    </source>
</evidence>
<evidence type="ECO:0000256" key="5">
    <source>
        <dbReference type="ARBA" id="ARBA00023004"/>
    </source>
</evidence>
<feature type="compositionally biased region" description="Low complexity" evidence="10">
    <location>
        <begin position="27"/>
        <end position="40"/>
    </location>
</feature>
<feature type="domain" description="Rieske" evidence="11">
    <location>
        <begin position="56"/>
        <end position="149"/>
    </location>
</feature>
<dbReference type="PRINTS" id="PR00162">
    <property type="entry name" value="RIESKE"/>
</dbReference>
<comment type="caution">
    <text evidence="12">The sequence shown here is derived from an EMBL/GenBank/DDBJ whole genome shotgun (WGS) entry which is preliminary data.</text>
</comment>
<keyword evidence="13" id="KW-1185">Reference proteome</keyword>
<evidence type="ECO:0000313" key="13">
    <source>
        <dbReference type="Proteomes" id="UP000569914"/>
    </source>
</evidence>
<dbReference type="GO" id="GO:0016020">
    <property type="term" value="C:membrane"/>
    <property type="evidence" value="ECO:0007669"/>
    <property type="project" value="InterPro"/>
</dbReference>
<dbReference type="InterPro" id="IPR014349">
    <property type="entry name" value="Rieske_Fe-S_prot"/>
</dbReference>
<name>A0A7Y9I3I6_9ACTN</name>
<feature type="region of interest" description="Disordered" evidence="10">
    <location>
        <begin position="27"/>
        <end position="55"/>
    </location>
</feature>
<comment type="cofactor">
    <cofactor evidence="9">
        <name>[2Fe-2S] cluster</name>
        <dbReference type="ChEBI" id="CHEBI:190135"/>
    </cofactor>
</comment>
<dbReference type="PROSITE" id="PS51318">
    <property type="entry name" value="TAT"/>
    <property type="match status" value="1"/>
</dbReference>
<keyword evidence="6" id="KW-0411">Iron-sulfur</keyword>
<dbReference type="InterPro" id="IPR017941">
    <property type="entry name" value="Rieske_2Fe-2S"/>
</dbReference>
<dbReference type="EMBL" id="JACCBU010000001">
    <property type="protein sequence ID" value="NYE69549.1"/>
    <property type="molecule type" value="Genomic_DNA"/>
</dbReference>
<dbReference type="InterPro" id="IPR006311">
    <property type="entry name" value="TAT_signal"/>
</dbReference>
<proteinExistence type="predicted"/>
<evidence type="ECO:0000256" key="6">
    <source>
        <dbReference type="ARBA" id="ARBA00023014"/>
    </source>
</evidence>
<evidence type="ECO:0000256" key="10">
    <source>
        <dbReference type="SAM" id="MobiDB-lite"/>
    </source>
</evidence>
<dbReference type="CDD" id="cd03467">
    <property type="entry name" value="Rieske"/>
    <property type="match status" value="1"/>
</dbReference>
<evidence type="ECO:0000256" key="8">
    <source>
        <dbReference type="ARBA" id="ARBA00029586"/>
    </source>
</evidence>
<keyword evidence="3" id="KW-0001">2Fe-2S</keyword>
<comment type="function">
    <text evidence="1">Iron-sulfur subunit of the cytochrome bc1 complex, an essential component of the respiratory electron transport chain required for ATP synthesis. The bc1 complex catalyzes the oxidation of menaquinol and the reduction of cytochrome c in the respiratory chain. The bc1 complex operates through a Q-cycle mechanism that couples electron transfer to generation of the proton gradient that drives ATP synthesis.</text>
</comment>
<accession>A0A7Y9I3I6</accession>
<dbReference type="GO" id="GO:0051537">
    <property type="term" value="F:2 iron, 2 sulfur cluster binding"/>
    <property type="evidence" value="ECO:0007669"/>
    <property type="project" value="UniProtKB-KW"/>
</dbReference>
<protein>
    <recommendedName>
        <fullName evidence="2">Cytochrome bc1 complex Rieske iron-sulfur subunit</fullName>
    </recommendedName>
    <alternativeName>
        <fullName evidence="8">Cytochrome bc1 reductase complex subunit QcrA</fullName>
    </alternativeName>
</protein>
<dbReference type="AlphaFoldDB" id="A0A7Y9I3I6"/>
<evidence type="ECO:0000256" key="1">
    <source>
        <dbReference type="ARBA" id="ARBA00002494"/>
    </source>
</evidence>
<dbReference type="PANTHER" id="PTHR10134">
    <property type="entry name" value="CYTOCHROME B-C1 COMPLEX SUBUNIT RIESKE, MITOCHONDRIAL"/>
    <property type="match status" value="1"/>
</dbReference>
<dbReference type="GO" id="GO:0046872">
    <property type="term" value="F:metal ion binding"/>
    <property type="evidence" value="ECO:0007669"/>
    <property type="project" value="UniProtKB-KW"/>
</dbReference>
<keyword evidence="5" id="KW-0408">Iron</keyword>
<dbReference type="SUPFAM" id="SSF50022">
    <property type="entry name" value="ISP domain"/>
    <property type="match status" value="1"/>
</dbReference>
<dbReference type="InterPro" id="IPR036922">
    <property type="entry name" value="Rieske_2Fe-2S_sf"/>
</dbReference>
<gene>
    <name evidence="12" type="ORF">BKA15_000878</name>
</gene>
<sequence length="152" mass="15188">MEFSTHPSRRQMIVGVGAGALVLAGCSPTAPETGTPAGPASQPAEGGESGQPKEGTTLTALDQVKVGEAVLVKADGAEVLVCRHSDSEAVAFSAICTHKGCTVEPSGQELVCPCHQSKFSLTDGAVLGGPAEAPLAKIDVHVKSGQVVTGSA</sequence>
<keyword evidence="4" id="KW-0479">Metal-binding</keyword>
<dbReference type="GO" id="GO:0016705">
    <property type="term" value="F:oxidoreductase activity, acting on paired donors, with incorporation or reduction of molecular oxygen"/>
    <property type="evidence" value="ECO:0007669"/>
    <property type="project" value="UniProtKB-ARBA"/>
</dbReference>
<dbReference type="Pfam" id="PF00355">
    <property type="entry name" value="Rieske"/>
    <property type="match status" value="1"/>
</dbReference>
<dbReference type="GO" id="GO:0004497">
    <property type="term" value="F:monooxygenase activity"/>
    <property type="evidence" value="ECO:0007669"/>
    <property type="project" value="UniProtKB-ARBA"/>
</dbReference>
<evidence type="ECO:0000256" key="9">
    <source>
        <dbReference type="ARBA" id="ARBA00034078"/>
    </source>
</evidence>
<evidence type="ECO:0000313" key="12">
    <source>
        <dbReference type="EMBL" id="NYE69549.1"/>
    </source>
</evidence>
<organism evidence="12 13">
    <name type="scientific">Microlunatus parietis</name>
    <dbReference type="NCBI Taxonomy" id="682979"/>
    <lineage>
        <taxon>Bacteria</taxon>
        <taxon>Bacillati</taxon>
        <taxon>Actinomycetota</taxon>
        <taxon>Actinomycetes</taxon>
        <taxon>Propionibacteriales</taxon>
        <taxon>Propionibacteriaceae</taxon>
        <taxon>Microlunatus</taxon>
    </lineage>
</organism>
<dbReference type="PROSITE" id="PS51296">
    <property type="entry name" value="RIESKE"/>
    <property type="match status" value="1"/>
</dbReference>
<evidence type="ECO:0000256" key="7">
    <source>
        <dbReference type="ARBA" id="ARBA00023157"/>
    </source>
</evidence>
<evidence type="ECO:0000259" key="11">
    <source>
        <dbReference type="PROSITE" id="PS51296"/>
    </source>
</evidence>
<dbReference type="Proteomes" id="UP000569914">
    <property type="component" value="Unassembled WGS sequence"/>
</dbReference>
<dbReference type="Gene3D" id="2.102.10.10">
    <property type="entry name" value="Rieske [2Fe-2S] iron-sulphur domain"/>
    <property type="match status" value="1"/>
</dbReference>
<evidence type="ECO:0000256" key="4">
    <source>
        <dbReference type="ARBA" id="ARBA00022723"/>
    </source>
</evidence>
<dbReference type="InterPro" id="IPR005805">
    <property type="entry name" value="Rieske_Fe-S_prot_C"/>
</dbReference>